<dbReference type="RefSeq" id="WP_254166470.1">
    <property type="nucleotide sequence ID" value="NZ_JANAFB010000017.1"/>
</dbReference>
<gene>
    <name evidence="2" type="ORF">NBM05_08295</name>
</gene>
<dbReference type="AlphaFoldDB" id="A0A9X2HCZ2"/>
<protein>
    <submittedName>
        <fullName evidence="2">Helix-turn-helix transcriptional regulator</fullName>
    </submittedName>
</protein>
<name>A0A9X2HCZ2_9MICC</name>
<sequence length="88" mass="9142">MEVRSRSFIAQPAPQALTVALRFKGMSYRQLASATGVSKTTIGNLANGRASTCSPETAACIARGLGMAPGDLFVLKAIRAPETESEAA</sequence>
<accession>A0A9X2HCZ2</accession>
<reference evidence="2" key="1">
    <citation type="submission" date="2022-06" db="EMBL/GenBank/DDBJ databases">
        <title>Rothia sp. isolated from sandalwood seedling.</title>
        <authorList>
            <person name="Tuikhar N."/>
            <person name="Kirdat K."/>
            <person name="Thorat V."/>
            <person name="Swetha P."/>
            <person name="Padma S."/>
            <person name="Sundararaj R."/>
            <person name="Yadav A."/>
        </authorList>
    </citation>
    <scope>NUCLEOTIDE SEQUENCE</scope>
    <source>
        <strain evidence="2">AR01</strain>
    </source>
</reference>
<dbReference type="EMBL" id="JANAFB010000017">
    <property type="protein sequence ID" value="MCP3426000.1"/>
    <property type="molecule type" value="Genomic_DNA"/>
</dbReference>
<evidence type="ECO:0000313" key="2">
    <source>
        <dbReference type="EMBL" id="MCP3426000.1"/>
    </source>
</evidence>
<dbReference type="Proteomes" id="UP001139502">
    <property type="component" value="Unassembled WGS sequence"/>
</dbReference>
<evidence type="ECO:0000313" key="3">
    <source>
        <dbReference type="Proteomes" id="UP001139502"/>
    </source>
</evidence>
<dbReference type="InterPro" id="IPR010982">
    <property type="entry name" value="Lambda_DNA-bd_dom_sf"/>
</dbReference>
<dbReference type="SMART" id="SM00530">
    <property type="entry name" value="HTH_XRE"/>
    <property type="match status" value="1"/>
</dbReference>
<dbReference type="Pfam" id="PF13443">
    <property type="entry name" value="HTH_26"/>
    <property type="match status" value="1"/>
</dbReference>
<dbReference type="GO" id="GO:0003677">
    <property type="term" value="F:DNA binding"/>
    <property type="evidence" value="ECO:0007669"/>
    <property type="project" value="InterPro"/>
</dbReference>
<comment type="caution">
    <text evidence="2">The sequence shown here is derived from an EMBL/GenBank/DDBJ whole genome shotgun (WGS) entry which is preliminary data.</text>
</comment>
<dbReference type="CDD" id="cd00093">
    <property type="entry name" value="HTH_XRE"/>
    <property type="match status" value="1"/>
</dbReference>
<dbReference type="InterPro" id="IPR001387">
    <property type="entry name" value="Cro/C1-type_HTH"/>
</dbReference>
<proteinExistence type="predicted"/>
<dbReference type="PROSITE" id="PS50943">
    <property type="entry name" value="HTH_CROC1"/>
    <property type="match status" value="1"/>
</dbReference>
<feature type="domain" description="HTH cro/C1-type" evidence="1">
    <location>
        <begin position="24"/>
        <end position="72"/>
    </location>
</feature>
<organism evidence="2 3">
    <name type="scientific">Rothia santali</name>
    <dbReference type="NCBI Taxonomy" id="2949643"/>
    <lineage>
        <taxon>Bacteria</taxon>
        <taxon>Bacillati</taxon>
        <taxon>Actinomycetota</taxon>
        <taxon>Actinomycetes</taxon>
        <taxon>Micrococcales</taxon>
        <taxon>Micrococcaceae</taxon>
        <taxon>Rothia</taxon>
    </lineage>
</organism>
<evidence type="ECO:0000259" key="1">
    <source>
        <dbReference type="PROSITE" id="PS50943"/>
    </source>
</evidence>
<dbReference type="Gene3D" id="1.10.260.40">
    <property type="entry name" value="lambda repressor-like DNA-binding domains"/>
    <property type="match status" value="1"/>
</dbReference>
<dbReference type="SUPFAM" id="SSF47413">
    <property type="entry name" value="lambda repressor-like DNA-binding domains"/>
    <property type="match status" value="1"/>
</dbReference>
<keyword evidence="3" id="KW-1185">Reference proteome</keyword>